<evidence type="ECO:0000313" key="6">
    <source>
        <dbReference type="Proteomes" id="UP000286402"/>
    </source>
</evidence>
<organism evidence="4 6">
    <name type="scientific">Sphingobacterium siyangense</name>
    <dbReference type="NCBI Taxonomy" id="459529"/>
    <lineage>
        <taxon>Bacteria</taxon>
        <taxon>Pseudomonadati</taxon>
        <taxon>Bacteroidota</taxon>
        <taxon>Sphingobacteriia</taxon>
        <taxon>Sphingobacteriales</taxon>
        <taxon>Sphingobacteriaceae</taxon>
        <taxon>Sphingobacterium</taxon>
    </lineage>
</organism>
<reference evidence="4 6" key="2">
    <citation type="submission" date="2016-07" db="EMBL/GenBank/DDBJ databases">
        <title>Genome analysis of Sphingobacterium siyangense T12B17.</title>
        <authorList>
            <person name="Xu D."/>
            <person name="Su Y."/>
            <person name="Zheng S."/>
        </authorList>
    </citation>
    <scope>NUCLEOTIDE SEQUENCE [LARGE SCALE GENOMIC DNA]</scope>
    <source>
        <strain evidence="4 6">T12B17</strain>
    </source>
</reference>
<dbReference type="PANTHER" id="PTHR30041">
    <property type="entry name" value="ARSENATE REDUCTASE"/>
    <property type="match status" value="1"/>
</dbReference>
<dbReference type="GO" id="GO:0008794">
    <property type="term" value="F:arsenate reductase (glutaredoxin) activity"/>
    <property type="evidence" value="ECO:0007669"/>
    <property type="project" value="InterPro"/>
</dbReference>
<dbReference type="OrthoDB" id="9808142at2"/>
<sequence length="116" mass="13239">MIKIYHNKNCSKSCNALELLQHQAVDIEVQEYLNDVPTRGQLIELLGQLALKPLELIRKGEPVFQEKFQNLHLTDEQWIDVMLEYPILIERPIVVKDGVAVIGRPIEKVLALIGAK</sequence>
<reference evidence="5 7" key="1">
    <citation type="journal article" date="2015" name="Stand. Genomic Sci.">
        <title>Genomic Encyclopedia of Bacterial and Archaeal Type Strains, Phase III: the genomes of soil and plant-associated and newly described type strains.</title>
        <authorList>
            <person name="Whitman W.B."/>
            <person name="Woyke T."/>
            <person name="Klenk H.P."/>
            <person name="Zhou Y."/>
            <person name="Lilburn T.G."/>
            <person name="Beck B.J."/>
            <person name="De Vos P."/>
            <person name="Vandamme P."/>
            <person name="Eisen J.A."/>
            <person name="Garrity G."/>
            <person name="Hugenholtz P."/>
            <person name="Kyrpides N.C."/>
        </authorList>
    </citation>
    <scope>NUCLEOTIDE SEQUENCE [LARGE SCALE GENOMIC DNA]</scope>
    <source>
        <strain evidence="5 7">CGMCC 1.6855</strain>
    </source>
</reference>
<evidence type="ECO:0000256" key="2">
    <source>
        <dbReference type="ARBA" id="ARBA00023002"/>
    </source>
</evidence>
<dbReference type="AlphaFoldDB" id="A0A420GB90"/>
<comment type="caution">
    <text evidence="4">The sequence shown here is derived from an EMBL/GenBank/DDBJ whole genome shotgun (WGS) entry which is preliminary data.</text>
</comment>
<dbReference type="CDD" id="cd03034">
    <property type="entry name" value="ArsC_ArsC"/>
    <property type="match status" value="1"/>
</dbReference>
<dbReference type="NCBIfam" id="TIGR00014">
    <property type="entry name" value="arsC"/>
    <property type="match status" value="1"/>
</dbReference>
<dbReference type="InterPro" id="IPR006659">
    <property type="entry name" value="Arsenate_reductase"/>
</dbReference>
<keyword evidence="6" id="KW-1185">Reference proteome</keyword>
<dbReference type="Pfam" id="PF03960">
    <property type="entry name" value="ArsC"/>
    <property type="match status" value="1"/>
</dbReference>
<evidence type="ECO:0000313" key="7">
    <source>
        <dbReference type="Proteomes" id="UP000315908"/>
    </source>
</evidence>
<dbReference type="InterPro" id="IPR006660">
    <property type="entry name" value="Arsenate_reductase-like"/>
</dbReference>
<dbReference type="EMBL" id="VLKR01000002">
    <property type="protein sequence ID" value="TWI25057.1"/>
    <property type="molecule type" value="Genomic_DNA"/>
</dbReference>
<keyword evidence="2" id="KW-0560">Oxidoreductase</keyword>
<dbReference type="RefSeq" id="WP_088162074.1">
    <property type="nucleotide sequence ID" value="NZ_DAIRPU010000005.1"/>
</dbReference>
<dbReference type="InterPro" id="IPR036249">
    <property type="entry name" value="Thioredoxin-like_sf"/>
</dbReference>
<gene>
    <name evidence="4" type="ORF">BCY89_02865</name>
    <name evidence="5" type="ORF">IQ31_00647</name>
</gene>
<dbReference type="PROSITE" id="PS51353">
    <property type="entry name" value="ARSC"/>
    <property type="match status" value="1"/>
</dbReference>
<evidence type="ECO:0000313" key="4">
    <source>
        <dbReference type="EMBL" id="RKF42435.1"/>
    </source>
</evidence>
<reference evidence="5" key="3">
    <citation type="submission" date="2019-07" db="EMBL/GenBank/DDBJ databases">
        <authorList>
            <person name="Whitman W."/>
            <person name="Huntemann M."/>
            <person name="Clum A."/>
            <person name="Pillay M."/>
            <person name="Palaniappan K."/>
            <person name="Varghese N."/>
            <person name="Mikhailova N."/>
            <person name="Stamatis D."/>
            <person name="Reddy T."/>
            <person name="Daum C."/>
            <person name="Shapiro N."/>
            <person name="Ivanova N."/>
            <person name="Kyrpides N."/>
            <person name="Woyke T."/>
        </authorList>
    </citation>
    <scope>NUCLEOTIDE SEQUENCE</scope>
    <source>
        <strain evidence="5">CGMCC 1.6855</strain>
    </source>
</reference>
<comment type="similarity">
    <text evidence="1 3">Belongs to the ArsC family.</text>
</comment>
<dbReference type="PANTHER" id="PTHR30041:SF4">
    <property type="entry name" value="ARSENATE REDUCTASE"/>
    <property type="match status" value="1"/>
</dbReference>
<evidence type="ECO:0000256" key="3">
    <source>
        <dbReference type="PROSITE-ProRule" id="PRU01282"/>
    </source>
</evidence>
<name>A0A420GB90_9SPHI</name>
<dbReference type="Proteomes" id="UP000315908">
    <property type="component" value="Unassembled WGS sequence"/>
</dbReference>
<accession>A0A420GB90</accession>
<dbReference type="EMBL" id="MCAQ01000001">
    <property type="protein sequence ID" value="RKF42435.1"/>
    <property type="molecule type" value="Genomic_DNA"/>
</dbReference>
<evidence type="ECO:0000256" key="1">
    <source>
        <dbReference type="ARBA" id="ARBA00007198"/>
    </source>
</evidence>
<protein>
    <submittedName>
        <fullName evidence="4 5">Arsenate reductase</fullName>
    </submittedName>
</protein>
<dbReference type="Proteomes" id="UP000286402">
    <property type="component" value="Unassembled WGS sequence"/>
</dbReference>
<evidence type="ECO:0000313" key="5">
    <source>
        <dbReference type="EMBL" id="TWI25057.1"/>
    </source>
</evidence>
<dbReference type="SUPFAM" id="SSF52833">
    <property type="entry name" value="Thioredoxin-like"/>
    <property type="match status" value="1"/>
</dbReference>
<dbReference type="Gene3D" id="3.40.30.10">
    <property type="entry name" value="Glutaredoxin"/>
    <property type="match status" value="1"/>
</dbReference>
<proteinExistence type="inferred from homology"/>